<dbReference type="Proteomes" id="UP000288716">
    <property type="component" value="Unassembled WGS sequence"/>
</dbReference>
<evidence type="ECO:0000256" key="6">
    <source>
        <dbReference type="ARBA" id="ARBA00023319"/>
    </source>
</evidence>
<reference evidence="8 9" key="1">
    <citation type="journal article" date="2018" name="Gigascience">
        <title>Genomes of trombidid mites reveal novel predicted allergens and laterally-transferred genes associated with secondary metabolism.</title>
        <authorList>
            <person name="Dong X."/>
            <person name="Chaisiri K."/>
            <person name="Xia D."/>
            <person name="Armstrong S.D."/>
            <person name="Fang Y."/>
            <person name="Donnelly M.J."/>
            <person name="Kadowaki T."/>
            <person name="McGarry J.W."/>
            <person name="Darby A.C."/>
            <person name="Makepeace B.L."/>
        </authorList>
    </citation>
    <scope>NUCLEOTIDE SEQUENCE [LARGE SCALE GENOMIC DNA]</scope>
    <source>
        <strain evidence="8">UoL-UT</strain>
    </source>
</reference>
<dbReference type="Pfam" id="PF13927">
    <property type="entry name" value="Ig_3"/>
    <property type="match status" value="1"/>
</dbReference>
<dbReference type="FunFam" id="2.60.40.10:FF:001749">
    <property type="entry name" value="Neural/ectodermal development factor IMP-L2"/>
    <property type="match status" value="1"/>
</dbReference>
<keyword evidence="6" id="KW-0393">Immunoglobulin domain</keyword>
<evidence type="ECO:0000256" key="2">
    <source>
        <dbReference type="ARBA" id="ARBA00022525"/>
    </source>
</evidence>
<evidence type="ECO:0000256" key="1">
    <source>
        <dbReference type="ARBA" id="ARBA00004613"/>
    </source>
</evidence>
<dbReference type="InterPro" id="IPR013783">
    <property type="entry name" value="Ig-like_fold"/>
</dbReference>
<evidence type="ECO:0000256" key="5">
    <source>
        <dbReference type="ARBA" id="ARBA00023157"/>
    </source>
</evidence>
<organism evidence="8 9">
    <name type="scientific">Leptotrombidium deliense</name>
    <dbReference type="NCBI Taxonomy" id="299467"/>
    <lineage>
        <taxon>Eukaryota</taxon>
        <taxon>Metazoa</taxon>
        <taxon>Ecdysozoa</taxon>
        <taxon>Arthropoda</taxon>
        <taxon>Chelicerata</taxon>
        <taxon>Arachnida</taxon>
        <taxon>Acari</taxon>
        <taxon>Acariformes</taxon>
        <taxon>Trombidiformes</taxon>
        <taxon>Prostigmata</taxon>
        <taxon>Anystina</taxon>
        <taxon>Parasitengona</taxon>
        <taxon>Trombiculoidea</taxon>
        <taxon>Trombiculidae</taxon>
        <taxon>Leptotrombidium</taxon>
    </lineage>
</organism>
<keyword evidence="5" id="KW-1015">Disulfide bond</keyword>
<keyword evidence="4" id="KW-0677">Repeat</keyword>
<sequence>IHKRSKDSKSTTVTSKSTNLRFKHVPSEEVTVPVTGNVVLQCEAGGNPPPKIHWLKNGERVVQNVDEFSVDDDSGETDVNRFGVLGLSFTKSRLFLDCVQPQDVATYTCVAENQYTRIFSDTVLNVVQQTTEKQLESVNAESSENSISRCVSKKSYDYLISSYSAILCPTGSPARIHMWTVSRLEMMGSSVQLYCRHSGAPHSSLSWTGPSDENKVIRTNGRKYHILENGDLVINDLAWEDMGSYSCHVRNQHGSDKVSTFLYPTAVRI</sequence>
<comment type="caution">
    <text evidence="8">The sequence shown here is derived from an EMBL/GenBank/DDBJ whole genome shotgun (WGS) entry which is preliminary data.</text>
</comment>
<dbReference type="GO" id="GO:0005576">
    <property type="term" value="C:extracellular region"/>
    <property type="evidence" value="ECO:0007669"/>
    <property type="project" value="UniProtKB-SubCell"/>
</dbReference>
<keyword evidence="9" id="KW-1185">Reference proteome</keyword>
<evidence type="ECO:0000259" key="7">
    <source>
        <dbReference type="PROSITE" id="PS50835"/>
    </source>
</evidence>
<proteinExistence type="predicted"/>
<keyword evidence="2" id="KW-0964">Secreted</keyword>
<dbReference type="InterPro" id="IPR036179">
    <property type="entry name" value="Ig-like_dom_sf"/>
</dbReference>
<evidence type="ECO:0000313" key="9">
    <source>
        <dbReference type="Proteomes" id="UP000288716"/>
    </source>
</evidence>
<dbReference type="AlphaFoldDB" id="A0A443SC14"/>
<dbReference type="PROSITE" id="PS50835">
    <property type="entry name" value="IG_LIKE"/>
    <property type="match status" value="2"/>
</dbReference>
<evidence type="ECO:0000256" key="3">
    <source>
        <dbReference type="ARBA" id="ARBA00022729"/>
    </source>
</evidence>
<dbReference type="SUPFAM" id="SSF48726">
    <property type="entry name" value="Immunoglobulin"/>
    <property type="match status" value="2"/>
</dbReference>
<dbReference type="Gene3D" id="2.60.40.10">
    <property type="entry name" value="Immunoglobulins"/>
    <property type="match status" value="2"/>
</dbReference>
<evidence type="ECO:0000256" key="4">
    <source>
        <dbReference type="ARBA" id="ARBA00022737"/>
    </source>
</evidence>
<feature type="domain" description="Ig-like" evidence="7">
    <location>
        <begin position="169"/>
        <end position="259"/>
    </location>
</feature>
<dbReference type="OrthoDB" id="6138780at2759"/>
<dbReference type="PANTHER" id="PTHR12231">
    <property type="entry name" value="CTX-RELATED TYPE I TRANSMEMBRANE PROTEIN"/>
    <property type="match status" value="1"/>
</dbReference>
<dbReference type="InterPro" id="IPR003598">
    <property type="entry name" value="Ig_sub2"/>
</dbReference>
<keyword evidence="3" id="KW-0732">Signal</keyword>
<gene>
    <name evidence="8" type="ORF">B4U80_04942</name>
</gene>
<evidence type="ECO:0000313" key="8">
    <source>
        <dbReference type="EMBL" id="RWS25111.1"/>
    </source>
</evidence>
<dbReference type="VEuPathDB" id="VectorBase:LDEU006929"/>
<dbReference type="PANTHER" id="PTHR12231:SF253">
    <property type="entry name" value="DPR-INTERACTING PROTEIN ETA, ISOFORM B-RELATED"/>
    <property type="match status" value="1"/>
</dbReference>
<dbReference type="InterPro" id="IPR013098">
    <property type="entry name" value="Ig_I-set"/>
</dbReference>
<dbReference type="InterPro" id="IPR003599">
    <property type="entry name" value="Ig_sub"/>
</dbReference>
<comment type="subcellular location">
    <subcellularLocation>
        <location evidence="1">Secreted</location>
    </subcellularLocation>
</comment>
<dbReference type="Pfam" id="PF07679">
    <property type="entry name" value="I-set"/>
    <property type="match status" value="1"/>
</dbReference>
<dbReference type="EMBL" id="NCKV01004040">
    <property type="protein sequence ID" value="RWS25111.1"/>
    <property type="molecule type" value="Genomic_DNA"/>
</dbReference>
<dbReference type="STRING" id="299467.A0A443SC14"/>
<feature type="non-terminal residue" evidence="8">
    <location>
        <position position="1"/>
    </location>
</feature>
<accession>A0A443SC14</accession>
<dbReference type="SMART" id="SM00409">
    <property type="entry name" value="IG"/>
    <property type="match status" value="2"/>
</dbReference>
<name>A0A443SC14_9ACAR</name>
<protein>
    <submittedName>
        <fullName evidence="8">Neural/ectodermal development factor IMP-L2-like protein</fullName>
    </submittedName>
</protein>
<dbReference type="InterPro" id="IPR051170">
    <property type="entry name" value="Neural/epithelial_adhesion"/>
</dbReference>
<dbReference type="InterPro" id="IPR007110">
    <property type="entry name" value="Ig-like_dom"/>
</dbReference>
<feature type="domain" description="Ig-like" evidence="7">
    <location>
        <begin position="26"/>
        <end position="120"/>
    </location>
</feature>
<dbReference type="SMART" id="SM00408">
    <property type="entry name" value="IGc2"/>
    <property type="match status" value="2"/>
</dbReference>